<accession>A0A2P2P993</accession>
<proteinExistence type="predicted"/>
<dbReference type="EMBL" id="GGEC01070844">
    <property type="protein sequence ID" value="MBX51328.1"/>
    <property type="molecule type" value="Transcribed_RNA"/>
</dbReference>
<evidence type="ECO:0000313" key="1">
    <source>
        <dbReference type="EMBL" id="MBX51328.1"/>
    </source>
</evidence>
<reference evidence="1" key="1">
    <citation type="submission" date="2018-02" db="EMBL/GenBank/DDBJ databases">
        <title>Rhizophora mucronata_Transcriptome.</title>
        <authorList>
            <person name="Meera S.P."/>
            <person name="Sreeshan A."/>
            <person name="Augustine A."/>
        </authorList>
    </citation>
    <scope>NUCLEOTIDE SEQUENCE</scope>
    <source>
        <tissue evidence="1">Leaf</tissue>
    </source>
</reference>
<sequence>MRVWRRCRDTDRSFWRTVLELTTSTGKVWPLVPGFSWSTFPITGFLFPCVAPALPSCCCCARARVC</sequence>
<protein>
    <submittedName>
        <fullName evidence="1">Uncharacterized protein</fullName>
    </submittedName>
</protein>
<organism evidence="1">
    <name type="scientific">Rhizophora mucronata</name>
    <name type="common">Asiatic mangrove</name>
    <dbReference type="NCBI Taxonomy" id="61149"/>
    <lineage>
        <taxon>Eukaryota</taxon>
        <taxon>Viridiplantae</taxon>
        <taxon>Streptophyta</taxon>
        <taxon>Embryophyta</taxon>
        <taxon>Tracheophyta</taxon>
        <taxon>Spermatophyta</taxon>
        <taxon>Magnoliopsida</taxon>
        <taxon>eudicotyledons</taxon>
        <taxon>Gunneridae</taxon>
        <taxon>Pentapetalae</taxon>
        <taxon>rosids</taxon>
        <taxon>fabids</taxon>
        <taxon>Malpighiales</taxon>
        <taxon>Rhizophoraceae</taxon>
        <taxon>Rhizophora</taxon>
    </lineage>
</organism>
<dbReference type="AlphaFoldDB" id="A0A2P2P993"/>
<name>A0A2P2P993_RHIMU</name>